<keyword evidence="2" id="KW-1185">Reference proteome</keyword>
<dbReference type="Proteomes" id="UP000818029">
    <property type="component" value="Chromosome A02"/>
</dbReference>
<dbReference type="PANTHER" id="PTHR34482">
    <property type="entry name" value="DNA DAMAGE-INDUCIBLE PROTEIN 1-LIKE"/>
    <property type="match status" value="1"/>
</dbReference>
<dbReference type="InterPro" id="IPR005162">
    <property type="entry name" value="Retrotrans_gag_dom"/>
</dbReference>
<dbReference type="GeneID" id="107952344"/>
<name>A0A1U8NYF1_GOSHI</name>
<proteinExistence type="predicted"/>
<protein>
    <recommendedName>
        <fullName evidence="1">Retrotransposon gag domain-containing protein</fullName>
    </recommendedName>
</protein>
<reference evidence="3" key="2">
    <citation type="submission" date="2025-08" db="UniProtKB">
        <authorList>
            <consortium name="RefSeq"/>
        </authorList>
    </citation>
    <scope>IDENTIFICATION</scope>
</reference>
<evidence type="ECO:0000313" key="2">
    <source>
        <dbReference type="Proteomes" id="UP000818029"/>
    </source>
</evidence>
<dbReference type="PaxDb" id="3635-A0A1U8NYF1"/>
<accession>A0A1U8NYF1</accession>
<dbReference type="RefSeq" id="XP_016743093.1">
    <property type="nucleotide sequence ID" value="XM_016887604.1"/>
</dbReference>
<dbReference type="SMR" id="A0A1U8NYF1"/>
<dbReference type="PANTHER" id="PTHR34482:SF36">
    <property type="entry name" value="RETROTRANSPOSON GAG DOMAIN-CONTAINING PROTEIN"/>
    <property type="match status" value="1"/>
</dbReference>
<feature type="domain" description="Retrotransposon gag" evidence="1">
    <location>
        <begin position="27"/>
        <end position="120"/>
    </location>
</feature>
<sequence length="171" mass="20140">MAEYWIEDIERIIDDLDCTPEQKLKGAVSLLSDEAYQWWLTVKEGNQPEQLSWEYFKIVFEGKYVGASYVNAHRRKFLNLTQRDKSVAEYVAEFLRLSSYAQGIVATEYERYVCFKDGLKDNLRVLIAPQRERDFAALVDKTKIIEEMKCAEHQNRKRGRSKRELEPSSFI</sequence>
<evidence type="ECO:0000313" key="3">
    <source>
        <dbReference type="RefSeq" id="XP_016743093.1"/>
    </source>
</evidence>
<reference evidence="2" key="1">
    <citation type="journal article" date="2020" name="Nat. Genet.">
        <title>Genomic diversifications of five Gossypium allopolyploid species and their impact on cotton improvement.</title>
        <authorList>
            <person name="Chen Z.J."/>
            <person name="Sreedasyam A."/>
            <person name="Ando A."/>
            <person name="Song Q."/>
            <person name="De Santiago L.M."/>
            <person name="Hulse-Kemp A.M."/>
            <person name="Ding M."/>
            <person name="Ye W."/>
            <person name="Kirkbride R.C."/>
            <person name="Jenkins J."/>
            <person name="Plott C."/>
            <person name="Lovell J."/>
            <person name="Lin Y.M."/>
            <person name="Vaughn R."/>
            <person name="Liu B."/>
            <person name="Simpson S."/>
            <person name="Scheffler B.E."/>
            <person name="Wen L."/>
            <person name="Saski C.A."/>
            <person name="Grover C.E."/>
            <person name="Hu G."/>
            <person name="Conover J.L."/>
            <person name="Carlson J.W."/>
            <person name="Shu S."/>
            <person name="Boston L.B."/>
            <person name="Williams M."/>
            <person name="Peterson D.G."/>
            <person name="McGee K."/>
            <person name="Jones D.C."/>
            <person name="Wendel J.F."/>
            <person name="Stelly D.M."/>
            <person name="Grimwood J."/>
            <person name="Schmutz J."/>
        </authorList>
    </citation>
    <scope>NUCLEOTIDE SEQUENCE [LARGE SCALE GENOMIC DNA]</scope>
    <source>
        <strain evidence="2">cv. TM-1</strain>
    </source>
</reference>
<gene>
    <name evidence="3" type="primary">LOC107952344</name>
</gene>
<dbReference type="KEGG" id="ghi:107952344"/>
<dbReference type="AlphaFoldDB" id="A0A1U8NYF1"/>
<evidence type="ECO:0000259" key="1">
    <source>
        <dbReference type="Pfam" id="PF03732"/>
    </source>
</evidence>
<dbReference type="OrthoDB" id="2272416at2759"/>
<organism evidence="2 3">
    <name type="scientific">Gossypium hirsutum</name>
    <name type="common">Upland cotton</name>
    <name type="synonym">Gossypium mexicanum</name>
    <dbReference type="NCBI Taxonomy" id="3635"/>
    <lineage>
        <taxon>Eukaryota</taxon>
        <taxon>Viridiplantae</taxon>
        <taxon>Streptophyta</taxon>
        <taxon>Embryophyta</taxon>
        <taxon>Tracheophyta</taxon>
        <taxon>Spermatophyta</taxon>
        <taxon>Magnoliopsida</taxon>
        <taxon>eudicotyledons</taxon>
        <taxon>Gunneridae</taxon>
        <taxon>Pentapetalae</taxon>
        <taxon>rosids</taxon>
        <taxon>malvids</taxon>
        <taxon>Malvales</taxon>
        <taxon>Malvaceae</taxon>
        <taxon>Malvoideae</taxon>
        <taxon>Gossypium</taxon>
    </lineage>
</organism>
<dbReference type="Pfam" id="PF03732">
    <property type="entry name" value="Retrotrans_gag"/>
    <property type="match status" value="1"/>
</dbReference>